<organism evidence="9 10">
    <name type="scientific">Cutaneotrichosporon spelunceum</name>
    <dbReference type="NCBI Taxonomy" id="1672016"/>
    <lineage>
        <taxon>Eukaryota</taxon>
        <taxon>Fungi</taxon>
        <taxon>Dikarya</taxon>
        <taxon>Basidiomycota</taxon>
        <taxon>Agaricomycotina</taxon>
        <taxon>Tremellomycetes</taxon>
        <taxon>Trichosporonales</taxon>
        <taxon>Trichosporonaceae</taxon>
        <taxon>Cutaneotrichosporon</taxon>
    </lineage>
</organism>
<keyword evidence="4" id="KW-0472">Membrane</keyword>
<dbReference type="AlphaFoldDB" id="A0AAD3TSI5"/>
<dbReference type="InterPro" id="IPR008915">
    <property type="entry name" value="Peptidase_M50"/>
</dbReference>
<dbReference type="GO" id="GO:0012505">
    <property type="term" value="C:endomembrane system"/>
    <property type="evidence" value="ECO:0007669"/>
    <property type="project" value="UniProtKB-SubCell"/>
</dbReference>
<dbReference type="GO" id="GO:0031293">
    <property type="term" value="P:membrane protein intracellular domain proteolysis"/>
    <property type="evidence" value="ECO:0007669"/>
    <property type="project" value="TreeGrafter"/>
</dbReference>
<sequence>MLDVLLPLGLLLVLVLVLRAAPALTLRTAPSLAKARKLTPAAYRALSRRSEWVVTRTGLTVSTSTGALNSLPKRILSRLTLKGRAGARRFYDTGVAAGCLGSVGAVAGALWALMRAWRAVWDEAEAHAAHPPATRLLRRALPGQREIHTANPGLIPGVTTPLSHLPTLVLALVLAQLVHEAGHALSAALDDVTPSKLQFSIHAVVPSASIVFPSSVDYLPTRARARIATSGPWHNLLLWGCLLAVGVFSPLLWADYGSQGRVVTSIAATSGLRTSLRPGDLITHVDDVFVGGKSKRDTWAEYLSSSEPAVLKGGWCVPASEFGGAPLAPCGERHLVAFIRVGEEGERCLAPHAVFATRARECDCGMAEVCVRPGSAENILRLRVRNGKRADTVLWSGDRSAVLHAVQVDTSAPRVLGSLTRWGAMFIAYLKMASLSLYLFNLLPLPGTDGIQLLTALLAPTRDRPTRQLTATPSRHPTINPYRYDSGSDDDDDYGPGYEYAGHRREEVWQRRVRRTVEGLTAAVVAGWVAGWTMLALLRSS</sequence>
<keyword evidence="7" id="KW-0732">Signal</keyword>
<dbReference type="Pfam" id="PF02163">
    <property type="entry name" value="Peptidase_M50"/>
    <property type="match status" value="1"/>
</dbReference>
<feature type="compositionally biased region" description="Polar residues" evidence="6">
    <location>
        <begin position="467"/>
        <end position="477"/>
    </location>
</feature>
<evidence type="ECO:0000256" key="4">
    <source>
        <dbReference type="ARBA" id="ARBA00023136"/>
    </source>
</evidence>
<dbReference type="PANTHER" id="PTHR13325:SF3">
    <property type="entry name" value="MEMBRANE-BOUND TRANSCRIPTION FACTOR SITE-2 PROTEASE"/>
    <property type="match status" value="1"/>
</dbReference>
<keyword evidence="10" id="KW-1185">Reference proteome</keyword>
<evidence type="ECO:0000313" key="10">
    <source>
        <dbReference type="Proteomes" id="UP001222932"/>
    </source>
</evidence>
<accession>A0AAD3TSI5</accession>
<comment type="caution">
    <text evidence="9">The sequence shown here is derived from an EMBL/GenBank/DDBJ whole genome shotgun (WGS) entry which is preliminary data.</text>
</comment>
<dbReference type="GO" id="GO:1905897">
    <property type="term" value="P:regulation of response to endoplasmic reticulum stress"/>
    <property type="evidence" value="ECO:0007669"/>
    <property type="project" value="TreeGrafter"/>
</dbReference>
<dbReference type="GO" id="GO:0004222">
    <property type="term" value="F:metalloendopeptidase activity"/>
    <property type="evidence" value="ECO:0007669"/>
    <property type="project" value="InterPro"/>
</dbReference>
<evidence type="ECO:0000256" key="1">
    <source>
        <dbReference type="ARBA" id="ARBA00004127"/>
    </source>
</evidence>
<evidence type="ECO:0000256" key="3">
    <source>
        <dbReference type="ARBA" id="ARBA00022989"/>
    </source>
</evidence>
<protein>
    <recommendedName>
        <fullName evidence="5">Endopeptidase S2P</fullName>
    </recommendedName>
</protein>
<evidence type="ECO:0000313" key="9">
    <source>
        <dbReference type="EMBL" id="GMK56009.1"/>
    </source>
</evidence>
<evidence type="ECO:0000256" key="7">
    <source>
        <dbReference type="SAM" id="SignalP"/>
    </source>
</evidence>
<evidence type="ECO:0000256" key="2">
    <source>
        <dbReference type="ARBA" id="ARBA00022692"/>
    </source>
</evidence>
<keyword evidence="3" id="KW-1133">Transmembrane helix</keyword>
<feature type="signal peptide" evidence="7">
    <location>
        <begin position="1"/>
        <end position="25"/>
    </location>
</feature>
<evidence type="ECO:0000256" key="6">
    <source>
        <dbReference type="SAM" id="MobiDB-lite"/>
    </source>
</evidence>
<comment type="subcellular location">
    <subcellularLocation>
        <location evidence="1">Endomembrane system</location>
        <topology evidence="1">Multi-pass membrane protein</topology>
    </subcellularLocation>
</comment>
<feature type="chain" id="PRO_5042108420" description="Endopeptidase S2P" evidence="7">
    <location>
        <begin position="26"/>
        <end position="541"/>
    </location>
</feature>
<keyword evidence="2" id="KW-0812">Transmembrane</keyword>
<name>A0AAD3TSI5_9TREE</name>
<reference evidence="9" key="1">
    <citation type="journal article" date="2023" name="BMC Genomics">
        <title>Chromosome-level genome assemblies of Cutaneotrichosporon spp. (Trichosporonales, Basidiomycota) reveal imbalanced evolution between nucleotide sequences and chromosome synteny.</title>
        <authorList>
            <person name="Kobayashi Y."/>
            <person name="Kayamori A."/>
            <person name="Aoki K."/>
            <person name="Shiwa Y."/>
            <person name="Matsutani M."/>
            <person name="Fujita N."/>
            <person name="Sugita T."/>
            <person name="Iwasaki W."/>
            <person name="Tanaka N."/>
            <person name="Takashima M."/>
        </authorList>
    </citation>
    <scope>NUCLEOTIDE SEQUENCE</scope>
    <source>
        <strain evidence="9">HIS016</strain>
    </source>
</reference>
<evidence type="ECO:0000256" key="5">
    <source>
        <dbReference type="ARBA" id="ARBA00032658"/>
    </source>
</evidence>
<feature type="region of interest" description="Disordered" evidence="6">
    <location>
        <begin position="464"/>
        <end position="492"/>
    </location>
</feature>
<dbReference type="Proteomes" id="UP001222932">
    <property type="component" value="Unassembled WGS sequence"/>
</dbReference>
<dbReference type="InterPro" id="IPR001193">
    <property type="entry name" value="MBTPS2"/>
</dbReference>
<dbReference type="GO" id="GO:0005737">
    <property type="term" value="C:cytoplasm"/>
    <property type="evidence" value="ECO:0007669"/>
    <property type="project" value="TreeGrafter"/>
</dbReference>
<gene>
    <name evidence="9" type="ORF">CspeluHIS016_0210650</name>
</gene>
<evidence type="ECO:0000259" key="8">
    <source>
        <dbReference type="Pfam" id="PF02163"/>
    </source>
</evidence>
<feature type="domain" description="Peptidase M50" evidence="8">
    <location>
        <begin position="168"/>
        <end position="468"/>
    </location>
</feature>
<dbReference type="EMBL" id="BTCM01000002">
    <property type="protein sequence ID" value="GMK56009.1"/>
    <property type="molecule type" value="Genomic_DNA"/>
</dbReference>
<dbReference type="PANTHER" id="PTHR13325">
    <property type="entry name" value="PROTEASE M50 MEMBRANE-BOUND TRANSCRIPTION FACTOR SITE 2 PROTEASE"/>
    <property type="match status" value="1"/>
</dbReference>
<dbReference type="GO" id="GO:0016020">
    <property type="term" value="C:membrane"/>
    <property type="evidence" value="ECO:0007669"/>
    <property type="project" value="InterPro"/>
</dbReference>
<proteinExistence type="predicted"/>
<reference evidence="9" key="2">
    <citation type="submission" date="2023-06" db="EMBL/GenBank/DDBJ databases">
        <authorList>
            <person name="Kobayashi Y."/>
            <person name="Kayamori A."/>
            <person name="Aoki K."/>
            <person name="Shiwa Y."/>
            <person name="Fujita N."/>
            <person name="Sugita T."/>
            <person name="Iwasaki W."/>
            <person name="Tanaka N."/>
            <person name="Takashima M."/>
        </authorList>
    </citation>
    <scope>NUCLEOTIDE SEQUENCE</scope>
    <source>
        <strain evidence="9">HIS016</strain>
    </source>
</reference>